<keyword evidence="1" id="KW-1133">Transmembrane helix</keyword>
<feature type="transmembrane region" description="Helical" evidence="1">
    <location>
        <begin position="52"/>
        <end position="70"/>
    </location>
</feature>
<dbReference type="EMBL" id="UFXS01000001">
    <property type="protein sequence ID" value="STD55549.1"/>
    <property type="molecule type" value="Genomic_DNA"/>
</dbReference>
<organism evidence="2 3">
    <name type="scientific">Empedobacter falsenii</name>
    <dbReference type="NCBI Taxonomy" id="343874"/>
    <lineage>
        <taxon>Bacteria</taxon>
        <taxon>Pseudomonadati</taxon>
        <taxon>Bacteroidota</taxon>
        <taxon>Flavobacteriia</taxon>
        <taxon>Flavobacteriales</taxon>
        <taxon>Weeksellaceae</taxon>
        <taxon>Empedobacter</taxon>
    </lineage>
</organism>
<proteinExistence type="predicted"/>
<dbReference type="RefSeq" id="WP_114999861.1">
    <property type="nucleotide sequence ID" value="NZ_UFXS01000001.1"/>
</dbReference>
<keyword evidence="1" id="KW-0812">Transmembrane</keyword>
<name>A0A376G4F5_9FLAO</name>
<accession>A0A376G4F5</accession>
<gene>
    <name evidence="2" type="ORF">NCTC13456_01595</name>
</gene>
<evidence type="ECO:0000313" key="2">
    <source>
        <dbReference type="EMBL" id="STD55549.1"/>
    </source>
</evidence>
<evidence type="ECO:0000256" key="1">
    <source>
        <dbReference type="SAM" id="Phobius"/>
    </source>
</evidence>
<keyword evidence="1" id="KW-0472">Membrane</keyword>
<protein>
    <recommendedName>
        <fullName evidence="4">Redox-active disulfide protein 2</fullName>
    </recommendedName>
</protein>
<dbReference type="AlphaFoldDB" id="A0A376G4F5"/>
<evidence type="ECO:0000313" key="3">
    <source>
        <dbReference type="Proteomes" id="UP000254737"/>
    </source>
</evidence>
<evidence type="ECO:0008006" key="4">
    <source>
        <dbReference type="Google" id="ProtNLM"/>
    </source>
</evidence>
<feature type="transmembrane region" description="Helical" evidence="1">
    <location>
        <begin position="25"/>
        <end position="46"/>
    </location>
</feature>
<sequence length="82" mass="9322">MQTKNKLSELTLDELQTKHKKVNKLTITIQIILLIISISLTLGVFANYLKPINVVFVSLSVIFIPFVTGLNQINQELKNRNN</sequence>
<reference evidence="2 3" key="1">
    <citation type="submission" date="2018-06" db="EMBL/GenBank/DDBJ databases">
        <authorList>
            <consortium name="Pathogen Informatics"/>
            <person name="Doyle S."/>
        </authorList>
    </citation>
    <scope>NUCLEOTIDE SEQUENCE [LARGE SCALE GENOMIC DNA]</scope>
    <source>
        <strain evidence="2 3">NCTC13456</strain>
    </source>
</reference>
<dbReference type="Proteomes" id="UP000254737">
    <property type="component" value="Unassembled WGS sequence"/>
</dbReference>